<dbReference type="Gene3D" id="3.10.20.90">
    <property type="entry name" value="Phosphatidylinositol 3-kinase Catalytic Subunit, Chain A, domain 1"/>
    <property type="match status" value="1"/>
</dbReference>
<feature type="repeat" description="ANK" evidence="5">
    <location>
        <begin position="520"/>
        <end position="560"/>
    </location>
</feature>
<keyword evidence="3 5" id="KW-0040">ANK repeat</keyword>
<evidence type="ECO:0000313" key="7">
    <source>
        <dbReference type="EMBL" id="VDK66424.1"/>
    </source>
</evidence>
<keyword evidence="4" id="KW-0446">Lipid-binding</keyword>
<evidence type="ECO:0000256" key="2">
    <source>
        <dbReference type="ARBA" id="ARBA00022737"/>
    </source>
</evidence>
<evidence type="ECO:0000256" key="1">
    <source>
        <dbReference type="ARBA" id="ARBA00018419"/>
    </source>
</evidence>
<dbReference type="InterPro" id="IPR036770">
    <property type="entry name" value="Ankyrin_rpt-contain_sf"/>
</dbReference>
<dbReference type="InterPro" id="IPR035984">
    <property type="entry name" value="Acyl-CoA-binding_sf"/>
</dbReference>
<dbReference type="Pfam" id="PF01722">
    <property type="entry name" value="BolA"/>
    <property type="match status" value="1"/>
</dbReference>
<dbReference type="Pfam" id="PF12796">
    <property type="entry name" value="Ank_2"/>
    <property type="match status" value="1"/>
</dbReference>
<dbReference type="Pfam" id="PF00887">
    <property type="entry name" value="ACBP"/>
    <property type="match status" value="1"/>
</dbReference>
<dbReference type="STRING" id="42157.A0A182E3E3"/>
<dbReference type="EMBL" id="UYRW01000397">
    <property type="protein sequence ID" value="VDK66424.1"/>
    <property type="molecule type" value="Genomic_DNA"/>
</dbReference>
<evidence type="ECO:0000256" key="4">
    <source>
        <dbReference type="ARBA" id="ARBA00023121"/>
    </source>
</evidence>
<dbReference type="SUPFAM" id="SSF48403">
    <property type="entry name" value="Ankyrin repeat"/>
    <property type="match status" value="1"/>
</dbReference>
<dbReference type="PANTHER" id="PTHR24119">
    <property type="entry name" value="ACYL-COA-BINDING DOMAIN-CONTAINING PROTEIN 6"/>
    <property type="match status" value="1"/>
</dbReference>
<dbReference type="SUPFAM" id="SSF82657">
    <property type="entry name" value="BolA-like"/>
    <property type="match status" value="1"/>
</dbReference>
<dbReference type="InterPro" id="IPR002634">
    <property type="entry name" value="BolA"/>
</dbReference>
<proteinExistence type="predicted"/>
<dbReference type="PROSITE" id="PS51228">
    <property type="entry name" value="ACB_2"/>
    <property type="match status" value="1"/>
</dbReference>
<evidence type="ECO:0000256" key="5">
    <source>
        <dbReference type="PROSITE-ProRule" id="PRU00023"/>
    </source>
</evidence>
<keyword evidence="2" id="KW-0677">Repeat</keyword>
<organism evidence="9">
    <name type="scientific">Onchocerca ochengi</name>
    <name type="common">Filarial nematode worm</name>
    <dbReference type="NCBI Taxonomy" id="42157"/>
    <lineage>
        <taxon>Eukaryota</taxon>
        <taxon>Metazoa</taxon>
        <taxon>Ecdysozoa</taxon>
        <taxon>Nematoda</taxon>
        <taxon>Chromadorea</taxon>
        <taxon>Rhabditida</taxon>
        <taxon>Spirurina</taxon>
        <taxon>Spiruromorpha</taxon>
        <taxon>Filarioidea</taxon>
        <taxon>Onchocercidae</taxon>
        <taxon>Onchocerca</taxon>
    </lineage>
</organism>
<dbReference type="OrthoDB" id="10254927at2759"/>
<dbReference type="SUPFAM" id="SSF47027">
    <property type="entry name" value="Acyl-CoA binding protein"/>
    <property type="match status" value="1"/>
</dbReference>
<accession>A0A182E3E3</accession>
<dbReference type="WBParaSite" id="nOo.2.0.1.t02498-RA">
    <property type="protein sequence ID" value="nOo.2.0.1.t02498-RA"/>
    <property type="gene ID" value="nOo.2.0.1.g02498"/>
</dbReference>
<dbReference type="InterPro" id="IPR036065">
    <property type="entry name" value="BolA-like_sf"/>
</dbReference>
<dbReference type="Gene3D" id="1.25.40.20">
    <property type="entry name" value="Ankyrin repeat-containing domain"/>
    <property type="match status" value="1"/>
</dbReference>
<evidence type="ECO:0000313" key="9">
    <source>
        <dbReference type="WBParaSite" id="nOo.2.0.1.t02498-RA"/>
    </source>
</evidence>
<gene>
    <name evidence="7" type="ORF">NOO_LOCUS2498</name>
</gene>
<dbReference type="Gene3D" id="1.20.80.10">
    <property type="match status" value="1"/>
</dbReference>
<name>A0A182E3E3_ONCOC</name>
<reference evidence="9" key="1">
    <citation type="submission" date="2016-06" db="UniProtKB">
        <authorList>
            <consortium name="WormBaseParasite"/>
        </authorList>
    </citation>
    <scope>IDENTIFICATION</scope>
</reference>
<dbReference type="PROSITE" id="PS50088">
    <property type="entry name" value="ANK_REPEAT"/>
    <property type="match status" value="2"/>
</dbReference>
<protein>
    <recommendedName>
        <fullName evidence="1">Acyl-CoA-binding domain-containing protein 6</fullName>
    </recommendedName>
</protein>
<dbReference type="Proteomes" id="UP000271087">
    <property type="component" value="Unassembled WGS sequence"/>
</dbReference>
<keyword evidence="8" id="KW-1185">Reference proteome</keyword>
<dbReference type="PRINTS" id="PR00689">
    <property type="entry name" value="ACOABINDINGP"/>
</dbReference>
<dbReference type="SMART" id="SM00248">
    <property type="entry name" value="ANK"/>
    <property type="match status" value="2"/>
</dbReference>
<dbReference type="InterPro" id="IPR014352">
    <property type="entry name" value="FERM/acyl-CoA-bd_prot_sf"/>
</dbReference>
<dbReference type="PROSITE" id="PS50297">
    <property type="entry name" value="ANK_REP_REGION"/>
    <property type="match status" value="1"/>
</dbReference>
<feature type="repeat" description="ANK" evidence="5">
    <location>
        <begin position="487"/>
        <end position="519"/>
    </location>
</feature>
<dbReference type="InterPro" id="IPR002110">
    <property type="entry name" value="Ankyrin_rpt"/>
</dbReference>
<evidence type="ECO:0000259" key="6">
    <source>
        <dbReference type="PROSITE" id="PS51228"/>
    </source>
</evidence>
<feature type="domain" description="ACB" evidence="6">
    <location>
        <begin position="335"/>
        <end position="423"/>
    </location>
</feature>
<sequence>MIILLADGKKKEASEKAECTEHEALQNRSNFIKKKKKKASLFDYYHYNFLDPAKVVHTDNRLDVTEATIASVLFLIIHDEKVKLWKDVGKSKDAIMLNNDKQRDFIESTKVRGKESQKDLKGQDLELEFNSGSEFLHRHSNSNSSQFKATQQEQQSDNLIKQFRVQVQVQPQASFGNSSGIARLNCLAFRYNLVDDYSLSPHVLISVMTELLKVINNMEATIRKKLEIALKPSHLDIEDFSDGCGLKFRLVIVSDSFDNKTTLASHRLVYDVLKEEMQAIHALEIKTYTHEKWTAIDESEKKKTMFVYQLLKWTSGSSNSEGEEQQPEEEISEKLAAEFASACTYLPIAFNDGLVSREDQIYFYARYKLITHGKADPSKRPRIYDVINREKFDAWSALSNMSRAEAMRQYVAKLVELNLGWDANETYHIRFGVRPSTMADAESTETESSGLSLEQIEWFAALDEGNIEKLRSLLAGNLGLLNGNDENQLSALHWASDRGRLELVDFLVDAGADVNIQDYSGQTPLHYVLLNQAIVAVSCSHRSVVDFLLKKGADPTIADFEGNCPSDIVSDTNIRRMLEDALLEGGPKS</sequence>
<reference evidence="7 8" key="2">
    <citation type="submission" date="2018-08" db="EMBL/GenBank/DDBJ databases">
        <authorList>
            <person name="Laetsch R D."/>
            <person name="Stevens L."/>
            <person name="Kumar S."/>
            <person name="Blaxter L. M."/>
        </authorList>
    </citation>
    <scope>NUCLEOTIDE SEQUENCE [LARGE SCALE GENOMIC DNA]</scope>
</reference>
<dbReference type="PANTHER" id="PTHR24119:SF0">
    <property type="entry name" value="ACYL-COA-BINDING DOMAIN-CONTAINING PROTEIN 6"/>
    <property type="match status" value="1"/>
</dbReference>
<dbReference type="AlphaFoldDB" id="A0A182E3E3"/>
<evidence type="ECO:0000313" key="8">
    <source>
        <dbReference type="Proteomes" id="UP000271087"/>
    </source>
</evidence>
<dbReference type="GO" id="GO:0000062">
    <property type="term" value="F:fatty-acyl-CoA binding"/>
    <property type="evidence" value="ECO:0007669"/>
    <property type="project" value="InterPro"/>
</dbReference>
<dbReference type="InterPro" id="IPR000582">
    <property type="entry name" value="Acyl-CoA-binding_protein"/>
</dbReference>
<evidence type="ECO:0000256" key="3">
    <source>
        <dbReference type="ARBA" id="ARBA00023043"/>
    </source>
</evidence>